<evidence type="ECO:0000313" key="9">
    <source>
        <dbReference type="EMBL" id="TDZ36107.1"/>
    </source>
</evidence>
<comment type="similarity">
    <text evidence="5">Belongs to the SAT4 family.</text>
</comment>
<feature type="transmembrane region" description="Helical" evidence="7">
    <location>
        <begin position="103"/>
        <end position="130"/>
    </location>
</feature>
<protein>
    <submittedName>
        <fullName evidence="9">Satratoxin biosynthesis SC1 cluster protein 4</fullName>
    </submittedName>
</protein>
<dbReference type="AlphaFoldDB" id="A0A4R8QBL9"/>
<comment type="subcellular location">
    <subcellularLocation>
        <location evidence="1">Membrane</location>
        <topology evidence="1">Multi-pass membrane protein</topology>
    </subcellularLocation>
</comment>
<evidence type="ECO:0000256" key="4">
    <source>
        <dbReference type="ARBA" id="ARBA00023136"/>
    </source>
</evidence>
<keyword evidence="10" id="KW-1185">Reference proteome</keyword>
<dbReference type="Proteomes" id="UP000295083">
    <property type="component" value="Unassembled WGS sequence"/>
</dbReference>
<dbReference type="InterPro" id="IPR052337">
    <property type="entry name" value="SAT4-like"/>
</dbReference>
<dbReference type="PANTHER" id="PTHR33048:SF124">
    <property type="entry name" value="INTEGRAL MEMBRANE PROTEIN"/>
    <property type="match status" value="1"/>
</dbReference>
<dbReference type="PANTHER" id="PTHR33048">
    <property type="entry name" value="PTH11-LIKE INTEGRAL MEMBRANE PROTEIN (AFU_ORTHOLOGUE AFUA_5G11245)"/>
    <property type="match status" value="1"/>
</dbReference>
<keyword evidence="3 7" id="KW-1133">Transmembrane helix</keyword>
<evidence type="ECO:0000256" key="7">
    <source>
        <dbReference type="SAM" id="Phobius"/>
    </source>
</evidence>
<feature type="region of interest" description="Disordered" evidence="6">
    <location>
        <begin position="335"/>
        <end position="357"/>
    </location>
</feature>
<keyword evidence="2 7" id="KW-0812">Transmembrane</keyword>
<feature type="transmembrane region" description="Helical" evidence="7">
    <location>
        <begin position="221"/>
        <end position="240"/>
    </location>
</feature>
<name>A0A4R8QBL9_9PEZI</name>
<dbReference type="GO" id="GO:0016020">
    <property type="term" value="C:membrane"/>
    <property type="evidence" value="ECO:0007669"/>
    <property type="project" value="UniProtKB-SubCell"/>
</dbReference>
<reference evidence="9 10" key="1">
    <citation type="submission" date="2018-11" db="EMBL/GenBank/DDBJ databases">
        <title>Genome sequence and assembly of Colletotrichum spinosum.</title>
        <authorList>
            <person name="Gan P."/>
            <person name="Shirasu K."/>
        </authorList>
    </citation>
    <scope>NUCLEOTIDE SEQUENCE [LARGE SCALE GENOMIC DNA]</scope>
    <source>
        <strain evidence="9 10">CBS 515.97</strain>
    </source>
</reference>
<dbReference type="Pfam" id="PF20684">
    <property type="entry name" value="Fung_rhodopsin"/>
    <property type="match status" value="1"/>
</dbReference>
<organism evidence="9 10">
    <name type="scientific">Colletotrichum spinosum</name>
    <dbReference type="NCBI Taxonomy" id="1347390"/>
    <lineage>
        <taxon>Eukaryota</taxon>
        <taxon>Fungi</taxon>
        <taxon>Dikarya</taxon>
        <taxon>Ascomycota</taxon>
        <taxon>Pezizomycotina</taxon>
        <taxon>Sordariomycetes</taxon>
        <taxon>Hypocreomycetidae</taxon>
        <taxon>Glomerellales</taxon>
        <taxon>Glomerellaceae</taxon>
        <taxon>Colletotrichum</taxon>
        <taxon>Colletotrichum orbiculare species complex</taxon>
    </lineage>
</organism>
<comment type="caution">
    <text evidence="9">The sequence shown here is derived from an EMBL/GenBank/DDBJ whole genome shotgun (WGS) entry which is preliminary data.</text>
</comment>
<feature type="transmembrane region" description="Helical" evidence="7">
    <location>
        <begin position="260"/>
        <end position="278"/>
    </location>
</feature>
<accession>A0A4R8QBL9</accession>
<evidence type="ECO:0000256" key="2">
    <source>
        <dbReference type="ARBA" id="ARBA00022692"/>
    </source>
</evidence>
<dbReference type="InterPro" id="IPR049326">
    <property type="entry name" value="Rhodopsin_dom_fungi"/>
</dbReference>
<gene>
    <name evidence="9" type="ORF">C8035_v007897</name>
</gene>
<proteinExistence type="inferred from homology"/>
<evidence type="ECO:0000313" key="10">
    <source>
        <dbReference type="Proteomes" id="UP000295083"/>
    </source>
</evidence>
<evidence type="ECO:0000256" key="6">
    <source>
        <dbReference type="SAM" id="MobiDB-lite"/>
    </source>
</evidence>
<dbReference type="EMBL" id="QAPG01000034">
    <property type="protein sequence ID" value="TDZ36107.1"/>
    <property type="molecule type" value="Genomic_DNA"/>
</dbReference>
<feature type="transmembrane region" description="Helical" evidence="7">
    <location>
        <begin position="183"/>
        <end position="209"/>
    </location>
</feature>
<evidence type="ECO:0000256" key="5">
    <source>
        <dbReference type="ARBA" id="ARBA00038359"/>
    </source>
</evidence>
<evidence type="ECO:0000259" key="8">
    <source>
        <dbReference type="Pfam" id="PF20684"/>
    </source>
</evidence>
<feature type="domain" description="Rhodopsin" evidence="8">
    <location>
        <begin position="45"/>
        <end position="283"/>
    </location>
</feature>
<keyword evidence="4 7" id="KW-0472">Membrane</keyword>
<evidence type="ECO:0000256" key="3">
    <source>
        <dbReference type="ARBA" id="ARBA00022989"/>
    </source>
</evidence>
<evidence type="ECO:0000256" key="1">
    <source>
        <dbReference type="ARBA" id="ARBA00004141"/>
    </source>
</evidence>
<feature type="transmembrane region" description="Helical" evidence="7">
    <location>
        <begin position="28"/>
        <end position="48"/>
    </location>
</feature>
<feature type="transmembrane region" description="Helical" evidence="7">
    <location>
        <begin position="142"/>
        <end position="163"/>
    </location>
</feature>
<sequence>MDEPLYVMPLPRGQVRTTVNPPSTAGGVLPIGIVTTAIAFVAVALRVFTRTYVMGGRLGNDDYLALFAMATGLSYCGLVFRLVPLGAGKHMWDVLAMDYSPAFLLTTLGVTIAHSTSVTFSKLSILAFYLRLSLEKHFRWTVFGLIAIVTVYTVAYQFVIIFQCQPIQAGWDTSVKGKCIGKLVPMMTLSAAHIVTDIIVLLMPVKAVWALQMARRQKVSIILLFATGIFVCASAIERTILLLPLLESSDYTWDVPPEMIWGFVEINAGLICAAVPALKPFFMRYLPFILSSKLRSPQTRSRYASWSIPSNGSGRKQKTRVQTFDLPHTNEFPLDLPRSGTARRERNNSTVDSIDAQYPGRLGPAIVVTTWKHGSEDAQTPSKGIGVTRETTISYDSG</sequence>
<feature type="transmembrane region" description="Helical" evidence="7">
    <location>
        <begin position="63"/>
        <end position="83"/>
    </location>
</feature>